<dbReference type="EC" id="2.7.13.3" evidence="2"/>
<dbReference type="Proteomes" id="UP000199073">
    <property type="component" value="Unassembled WGS sequence"/>
</dbReference>
<keyword evidence="3" id="KW-0597">Phosphoprotein</keyword>
<dbReference type="Pfam" id="PF02518">
    <property type="entry name" value="HATPase_c"/>
    <property type="match status" value="1"/>
</dbReference>
<keyword evidence="12" id="KW-1185">Reference proteome</keyword>
<evidence type="ECO:0000256" key="3">
    <source>
        <dbReference type="ARBA" id="ARBA00022553"/>
    </source>
</evidence>
<evidence type="ECO:0000256" key="9">
    <source>
        <dbReference type="SAM" id="Phobius"/>
    </source>
</evidence>
<keyword evidence="6 11" id="KW-0418">Kinase</keyword>
<keyword evidence="5" id="KW-0547">Nucleotide-binding</keyword>
<keyword evidence="8" id="KW-0902">Two-component regulatory system</keyword>
<dbReference type="InterPro" id="IPR004358">
    <property type="entry name" value="Sig_transdc_His_kin-like_C"/>
</dbReference>
<dbReference type="Gene3D" id="3.30.565.10">
    <property type="entry name" value="Histidine kinase-like ATPase, C-terminal domain"/>
    <property type="match status" value="1"/>
</dbReference>
<evidence type="ECO:0000256" key="2">
    <source>
        <dbReference type="ARBA" id="ARBA00012438"/>
    </source>
</evidence>
<accession>A0A1H0KK59</accession>
<gene>
    <name evidence="11" type="ORF">SAMN05660330_00534</name>
</gene>
<dbReference type="STRING" id="91360.SAMN05660330_00534"/>
<dbReference type="Pfam" id="PF00512">
    <property type="entry name" value="HisKA"/>
    <property type="match status" value="1"/>
</dbReference>
<dbReference type="SUPFAM" id="SSF55874">
    <property type="entry name" value="ATPase domain of HSP90 chaperone/DNA topoisomerase II/histidine kinase"/>
    <property type="match status" value="1"/>
</dbReference>
<dbReference type="Gene3D" id="1.10.287.130">
    <property type="match status" value="1"/>
</dbReference>
<keyword evidence="9" id="KW-1133">Transmembrane helix</keyword>
<keyword evidence="9" id="KW-0472">Membrane</keyword>
<sequence length="496" mass="56056">MCYPPVISTVVEQYVGMVMEGLRKKLVLVCGLAAISLVIQLVAYIYQSNEFQDDFKNLQNIHNFMENVLDLRRYEKNFVYRIDRADLEEMLVYIDKIESGLESVRKSPVVMKYEDDINQFQKDLAEYRQYTLIAQNGQEADLRAMRECGHKLLLFSQKVLDQNQIYISAGLHKIMIVPATVMFLFSGGLIVALMFLTIATIKQIKFVTSTTRRIAQGDFRPVSPSETGYHTYPMIIKAFNRMIKELDYRHEQIVQSRKLAAVGILASGIAHEVNNPLNNISLTAEALIEERGQMDPADEEEMLLDILSEVTRASKVVNNLLDFSRSHGKMVFEPVDVIQMLKTTLKLIRNQIMLARVTLKTDFPQGECWINGDLDSLKQIFINLCLNAIQAMPDGGLLSLSIVFHHENMVTILVKDTGYGMSPEVIEKIFVPFYTTKSTGQGTGLGLSVVYGIIKKHNGFIEVNSNVDNGTVFAVSFPFLREPEPDNEKDVENGAS</sequence>
<feature type="transmembrane region" description="Helical" evidence="9">
    <location>
        <begin position="26"/>
        <end position="46"/>
    </location>
</feature>
<organism evidence="11 12">
    <name type="scientific">Desulforhopalus singaporensis</name>
    <dbReference type="NCBI Taxonomy" id="91360"/>
    <lineage>
        <taxon>Bacteria</taxon>
        <taxon>Pseudomonadati</taxon>
        <taxon>Thermodesulfobacteriota</taxon>
        <taxon>Desulfobulbia</taxon>
        <taxon>Desulfobulbales</taxon>
        <taxon>Desulfocapsaceae</taxon>
        <taxon>Desulforhopalus</taxon>
    </lineage>
</organism>
<evidence type="ECO:0000256" key="5">
    <source>
        <dbReference type="ARBA" id="ARBA00022741"/>
    </source>
</evidence>
<protein>
    <recommendedName>
        <fullName evidence="2">histidine kinase</fullName>
        <ecNumber evidence="2">2.7.13.3</ecNumber>
    </recommendedName>
</protein>
<keyword evidence="7" id="KW-0067">ATP-binding</keyword>
<dbReference type="InterPro" id="IPR003594">
    <property type="entry name" value="HATPase_dom"/>
</dbReference>
<dbReference type="PANTHER" id="PTHR43065">
    <property type="entry name" value="SENSOR HISTIDINE KINASE"/>
    <property type="match status" value="1"/>
</dbReference>
<feature type="transmembrane region" description="Helical" evidence="9">
    <location>
        <begin position="174"/>
        <end position="199"/>
    </location>
</feature>
<dbReference type="InterPro" id="IPR036890">
    <property type="entry name" value="HATPase_C_sf"/>
</dbReference>
<keyword evidence="9" id="KW-0812">Transmembrane</keyword>
<dbReference type="PANTHER" id="PTHR43065:SF46">
    <property type="entry name" value="C4-DICARBOXYLATE TRANSPORT SENSOR PROTEIN DCTB"/>
    <property type="match status" value="1"/>
</dbReference>
<dbReference type="SUPFAM" id="SSF47384">
    <property type="entry name" value="Homodimeric domain of signal transducing histidine kinase"/>
    <property type="match status" value="1"/>
</dbReference>
<evidence type="ECO:0000256" key="8">
    <source>
        <dbReference type="ARBA" id="ARBA00023012"/>
    </source>
</evidence>
<dbReference type="InterPro" id="IPR005467">
    <property type="entry name" value="His_kinase_dom"/>
</dbReference>
<evidence type="ECO:0000259" key="10">
    <source>
        <dbReference type="PROSITE" id="PS50109"/>
    </source>
</evidence>
<proteinExistence type="predicted"/>
<reference evidence="11 12" key="1">
    <citation type="submission" date="2016-10" db="EMBL/GenBank/DDBJ databases">
        <authorList>
            <person name="de Groot N.N."/>
        </authorList>
    </citation>
    <scope>NUCLEOTIDE SEQUENCE [LARGE SCALE GENOMIC DNA]</scope>
    <source>
        <strain evidence="11 12">DSM 12130</strain>
    </source>
</reference>
<dbReference type="OrthoDB" id="224978at2"/>
<dbReference type="EMBL" id="FNJI01000003">
    <property type="protein sequence ID" value="SDO56329.1"/>
    <property type="molecule type" value="Genomic_DNA"/>
</dbReference>
<dbReference type="SMART" id="SM00387">
    <property type="entry name" value="HATPase_c"/>
    <property type="match status" value="1"/>
</dbReference>
<dbReference type="InterPro" id="IPR003661">
    <property type="entry name" value="HisK_dim/P_dom"/>
</dbReference>
<dbReference type="AlphaFoldDB" id="A0A1H0KK59"/>
<keyword evidence="4" id="KW-0808">Transferase</keyword>
<evidence type="ECO:0000313" key="12">
    <source>
        <dbReference type="Proteomes" id="UP000199073"/>
    </source>
</evidence>
<dbReference type="RefSeq" id="WP_092219512.1">
    <property type="nucleotide sequence ID" value="NZ_FNJI01000003.1"/>
</dbReference>
<dbReference type="PROSITE" id="PS50109">
    <property type="entry name" value="HIS_KIN"/>
    <property type="match status" value="1"/>
</dbReference>
<dbReference type="GO" id="GO:0005524">
    <property type="term" value="F:ATP binding"/>
    <property type="evidence" value="ECO:0007669"/>
    <property type="project" value="UniProtKB-KW"/>
</dbReference>
<dbReference type="SMART" id="SM00388">
    <property type="entry name" value="HisKA"/>
    <property type="match status" value="1"/>
</dbReference>
<dbReference type="GO" id="GO:0000155">
    <property type="term" value="F:phosphorelay sensor kinase activity"/>
    <property type="evidence" value="ECO:0007669"/>
    <property type="project" value="InterPro"/>
</dbReference>
<feature type="domain" description="Histidine kinase" evidence="10">
    <location>
        <begin position="268"/>
        <end position="481"/>
    </location>
</feature>
<evidence type="ECO:0000256" key="4">
    <source>
        <dbReference type="ARBA" id="ARBA00022679"/>
    </source>
</evidence>
<evidence type="ECO:0000313" key="11">
    <source>
        <dbReference type="EMBL" id="SDO56329.1"/>
    </source>
</evidence>
<evidence type="ECO:0000256" key="1">
    <source>
        <dbReference type="ARBA" id="ARBA00000085"/>
    </source>
</evidence>
<comment type="catalytic activity">
    <reaction evidence="1">
        <text>ATP + protein L-histidine = ADP + protein N-phospho-L-histidine.</text>
        <dbReference type="EC" id="2.7.13.3"/>
    </reaction>
</comment>
<dbReference type="InterPro" id="IPR036097">
    <property type="entry name" value="HisK_dim/P_sf"/>
</dbReference>
<dbReference type="CDD" id="cd00082">
    <property type="entry name" value="HisKA"/>
    <property type="match status" value="1"/>
</dbReference>
<evidence type="ECO:0000256" key="6">
    <source>
        <dbReference type="ARBA" id="ARBA00022777"/>
    </source>
</evidence>
<evidence type="ECO:0000256" key="7">
    <source>
        <dbReference type="ARBA" id="ARBA00022840"/>
    </source>
</evidence>
<dbReference type="PRINTS" id="PR00344">
    <property type="entry name" value="BCTRLSENSOR"/>
</dbReference>
<name>A0A1H0KK59_9BACT</name>